<comment type="caution">
    <text evidence="4">The sequence shown here is derived from an EMBL/GenBank/DDBJ whole genome shotgun (WGS) entry which is preliminary data.</text>
</comment>
<dbReference type="PANTHER" id="PTHR21461">
    <property type="entry name" value="GLYCOSYLTRANSFERASE FAMILY 92 PROTEIN"/>
    <property type="match status" value="1"/>
</dbReference>
<reference evidence="4 5" key="1">
    <citation type="submission" date="2019-10" db="EMBL/GenBank/DDBJ databases">
        <title>Epibacterium sp. nov., isolated from seawater.</title>
        <authorList>
            <person name="Zhang X."/>
            <person name="Li N."/>
        </authorList>
    </citation>
    <scope>NUCLEOTIDE SEQUENCE [LARGE SCALE GENOMIC DNA]</scope>
    <source>
        <strain evidence="4 5">SM1969</strain>
    </source>
</reference>
<evidence type="ECO:0000256" key="1">
    <source>
        <dbReference type="ARBA" id="ARBA00004167"/>
    </source>
</evidence>
<evidence type="ECO:0000313" key="4">
    <source>
        <dbReference type="EMBL" id="MQY41166.1"/>
    </source>
</evidence>
<protein>
    <submittedName>
        <fullName evidence="4">Glycosyltransferase family 2 protein</fullName>
    </submittedName>
</protein>
<evidence type="ECO:0000256" key="3">
    <source>
        <dbReference type="ARBA" id="ARBA00022989"/>
    </source>
</evidence>
<evidence type="ECO:0000256" key="2">
    <source>
        <dbReference type="ARBA" id="ARBA00022692"/>
    </source>
</evidence>
<keyword evidence="2" id="KW-0812">Transmembrane</keyword>
<comment type="subcellular location">
    <subcellularLocation>
        <location evidence="1">Membrane</location>
        <topology evidence="1">Single-pass membrane protein</topology>
    </subcellularLocation>
</comment>
<keyword evidence="3" id="KW-1133">Transmembrane helix</keyword>
<proteinExistence type="predicted"/>
<gene>
    <name evidence="4" type="ORF">GG681_00785</name>
</gene>
<dbReference type="AlphaFoldDB" id="A0A844AVD1"/>
<accession>A0A844AVD1</accession>
<dbReference type="Pfam" id="PF13704">
    <property type="entry name" value="Glyco_tranf_2_4"/>
    <property type="match status" value="1"/>
</dbReference>
<dbReference type="GO" id="GO:0016020">
    <property type="term" value="C:membrane"/>
    <property type="evidence" value="ECO:0007669"/>
    <property type="project" value="UniProtKB-SubCell"/>
</dbReference>
<name>A0A844AVD1_9RHOB</name>
<keyword evidence="5" id="KW-1185">Reference proteome</keyword>
<sequence length="758" mass="85825">MRLYLHIGLSGSDRLQSALVSKRKSLIKKGILFPDTPGKRNHTRLFLAATDPDHIDSLRFNRGFASANRQAALRAKLVADLSREIDSHQPDTLILSAHQLGQQLSRPSELQRLKELLTPFSKDIQIVAHIEDQASALAAHYEAQIMEGRAVPLSRELGLLSADNWWSACQFHDANPKQGHFEDVQGAPFWLDYRALQSHWEAAFGAGTLRFRSYDAALFDSAEITEELRASFDIKDRIGKVEPATAAPRPSAAGLSRARLYNAALLKLMQRRGWMIPRRLWRNLLEDLQIPGSPIAPVAAVSARFAADNKTLCAMHPDLHLPSKDAQDWHEAEPENGFRASQYLLAHMPRIAAATQQTAPADTRETLLEGLSEYARHNLPPQAIENYVALQRSALRPHNRIGRKDTGYDSAPFATAKPATCAVIVGCMKNEAPYILEWVAYHRAIGVEHFLIYTNGCDDGTDAILNRLQQMGIVEHRNNDNWRGNSPQQFALNQALKEPVLQNAEWVIHIDVDEFINVRCGNGTLQDLFDHVPDASNIAMTWRLFGNNGVDQLSDRFVIDEFDHCAPKFCPKPHTVWGFKSMVKNIGAYGKFSCHRPNKLVEEKREAVKWVNGSGQDMTKETTDKGWRSSRKSIGYDLVQLNHYALRSAESYLIKRQRGRALHVDRSIGLNYWIRMDWCDHFDPTIKRNLPRLRAEFDQLLQDDTLRQLHEQGCAWHRAKAKELKAEPEFADLYEQARQIKLNSSERVAYALALDTES</sequence>
<dbReference type="PANTHER" id="PTHR21461:SF69">
    <property type="entry name" value="GLYCOSYLTRANSFERASE FAMILY 92 PROTEIN"/>
    <property type="match status" value="1"/>
</dbReference>
<keyword evidence="3" id="KW-0472">Membrane</keyword>
<evidence type="ECO:0000313" key="5">
    <source>
        <dbReference type="Proteomes" id="UP000436694"/>
    </source>
</evidence>
<dbReference type="GO" id="GO:0005737">
    <property type="term" value="C:cytoplasm"/>
    <property type="evidence" value="ECO:0007669"/>
    <property type="project" value="TreeGrafter"/>
</dbReference>
<dbReference type="GO" id="GO:0016757">
    <property type="term" value="F:glycosyltransferase activity"/>
    <property type="evidence" value="ECO:0007669"/>
    <property type="project" value="TreeGrafter"/>
</dbReference>
<dbReference type="Proteomes" id="UP000436694">
    <property type="component" value="Unassembled WGS sequence"/>
</dbReference>
<organism evidence="4 5">
    <name type="scientific">Tritonibacter aquimaris</name>
    <dbReference type="NCBI Taxonomy" id="2663379"/>
    <lineage>
        <taxon>Bacteria</taxon>
        <taxon>Pseudomonadati</taxon>
        <taxon>Pseudomonadota</taxon>
        <taxon>Alphaproteobacteria</taxon>
        <taxon>Rhodobacterales</taxon>
        <taxon>Paracoccaceae</taxon>
        <taxon>Tritonibacter</taxon>
    </lineage>
</organism>
<keyword evidence="4" id="KW-0808">Transferase</keyword>
<dbReference type="RefSeq" id="WP_153544118.1">
    <property type="nucleotide sequence ID" value="NZ_WIXK01000001.1"/>
</dbReference>
<dbReference type="EMBL" id="WIXK01000001">
    <property type="protein sequence ID" value="MQY41166.1"/>
    <property type="molecule type" value="Genomic_DNA"/>
</dbReference>